<sequence>MSVETAVAGGVAVVTLNEPATRNALSPELVAALSETLRDVGARPDVGALVLHGGPRGFCSGMDTGWLGSVLEEPLQPRSFDAITHVYEVFETLRSAPVPTICALSGVAIGAGLNLALAADLCVVTPDALLRSGFAAHGLHPGGGHLNSLSASIGAYRAAAVGLFNVDMSGADFASASGAVLMADDAAVLTEAKRLAERAGRDPELARHTTAALRLTRDLPPRAAADVERVRQLWSYGRRRYPEPSADRPGGPDHDRD</sequence>
<dbReference type="CDD" id="cd06558">
    <property type="entry name" value="crotonase-like"/>
    <property type="match status" value="1"/>
</dbReference>
<dbReference type="EMBL" id="VSFG01000001">
    <property type="protein sequence ID" value="TYB48223.1"/>
    <property type="molecule type" value="Genomic_DNA"/>
</dbReference>
<gene>
    <name evidence="2" type="ORF">FXF69_03115</name>
</gene>
<feature type="region of interest" description="Disordered" evidence="1">
    <location>
        <begin position="238"/>
        <end position="257"/>
    </location>
</feature>
<keyword evidence="3" id="KW-1185">Reference proteome</keyword>
<accession>A0A5D0NUB3</accession>
<name>A0A5D0NUB3_9ACTN</name>
<evidence type="ECO:0000256" key="1">
    <source>
        <dbReference type="SAM" id="MobiDB-lite"/>
    </source>
</evidence>
<dbReference type="STRING" id="1220554.GCA_001552135_04181"/>
<feature type="compositionally biased region" description="Basic and acidic residues" evidence="1">
    <location>
        <begin position="240"/>
        <end position="257"/>
    </location>
</feature>
<dbReference type="SUPFAM" id="SSF52096">
    <property type="entry name" value="ClpP/crotonase"/>
    <property type="match status" value="1"/>
</dbReference>
<dbReference type="Proteomes" id="UP000323380">
    <property type="component" value="Unassembled WGS sequence"/>
</dbReference>
<evidence type="ECO:0000313" key="2">
    <source>
        <dbReference type="EMBL" id="TYB48223.1"/>
    </source>
</evidence>
<keyword evidence="2" id="KW-0413">Isomerase</keyword>
<dbReference type="Pfam" id="PF00378">
    <property type="entry name" value="ECH_1"/>
    <property type="match status" value="1"/>
</dbReference>
<dbReference type="InterPro" id="IPR001753">
    <property type="entry name" value="Enoyl-CoA_hydra/iso"/>
</dbReference>
<reference evidence="2 3" key="1">
    <citation type="submission" date="2019-08" db="EMBL/GenBank/DDBJ databases">
        <title>Actinomadura sp. nov. CYP1-5 isolated from mountain soil.</title>
        <authorList>
            <person name="Songsumanus A."/>
            <person name="Kuncharoen N."/>
            <person name="Kudo T."/>
            <person name="Yuki M."/>
            <person name="Igarashi Y."/>
            <person name="Tanasupawat S."/>
        </authorList>
    </citation>
    <scope>NUCLEOTIDE SEQUENCE [LARGE SCALE GENOMIC DNA]</scope>
    <source>
        <strain evidence="2 3">JCM 14158</strain>
    </source>
</reference>
<dbReference type="PANTHER" id="PTHR43459">
    <property type="entry name" value="ENOYL-COA HYDRATASE"/>
    <property type="match status" value="1"/>
</dbReference>
<organism evidence="2 3">
    <name type="scientific">Actinomadura chibensis</name>
    <dbReference type="NCBI Taxonomy" id="392828"/>
    <lineage>
        <taxon>Bacteria</taxon>
        <taxon>Bacillati</taxon>
        <taxon>Actinomycetota</taxon>
        <taxon>Actinomycetes</taxon>
        <taxon>Streptosporangiales</taxon>
        <taxon>Thermomonosporaceae</taxon>
        <taxon>Actinomadura</taxon>
    </lineage>
</organism>
<protein>
    <submittedName>
        <fullName evidence="2">Enoyl-CoA hydratase/isomerase family protein</fullName>
    </submittedName>
</protein>
<dbReference type="RefSeq" id="WP_067893666.1">
    <property type="nucleotide sequence ID" value="NZ_VSFG01000001.1"/>
</dbReference>
<dbReference type="InterPro" id="IPR029045">
    <property type="entry name" value="ClpP/crotonase-like_dom_sf"/>
</dbReference>
<dbReference type="GO" id="GO:0016853">
    <property type="term" value="F:isomerase activity"/>
    <property type="evidence" value="ECO:0007669"/>
    <property type="project" value="UniProtKB-KW"/>
</dbReference>
<dbReference type="AlphaFoldDB" id="A0A5D0NUB3"/>
<dbReference type="PANTHER" id="PTHR43459:SF1">
    <property type="entry name" value="EG:BACN32G11.4 PROTEIN"/>
    <property type="match status" value="1"/>
</dbReference>
<evidence type="ECO:0000313" key="3">
    <source>
        <dbReference type="Proteomes" id="UP000323380"/>
    </source>
</evidence>
<dbReference type="Gene3D" id="3.90.226.10">
    <property type="entry name" value="2-enoyl-CoA Hydratase, Chain A, domain 1"/>
    <property type="match status" value="1"/>
</dbReference>
<proteinExistence type="predicted"/>
<comment type="caution">
    <text evidence="2">The sequence shown here is derived from an EMBL/GenBank/DDBJ whole genome shotgun (WGS) entry which is preliminary data.</text>
</comment>